<evidence type="ECO:0000256" key="1">
    <source>
        <dbReference type="SAM" id="SignalP"/>
    </source>
</evidence>
<dbReference type="AlphaFoldDB" id="A0A3E0UII8"/>
<feature type="chain" id="PRO_5017792165" evidence="1">
    <location>
        <begin position="41"/>
        <end position="291"/>
    </location>
</feature>
<accession>A0A3E0UII8</accession>
<dbReference type="SUPFAM" id="SSF51261">
    <property type="entry name" value="Duplicated hybrid motif"/>
    <property type="match status" value="1"/>
</dbReference>
<dbReference type="PANTHER" id="PTHR21666">
    <property type="entry name" value="PEPTIDASE-RELATED"/>
    <property type="match status" value="1"/>
</dbReference>
<dbReference type="InterPro" id="IPR011055">
    <property type="entry name" value="Dup_hybrid_motif"/>
</dbReference>
<evidence type="ECO:0000313" key="4">
    <source>
        <dbReference type="Proteomes" id="UP000256999"/>
    </source>
</evidence>
<feature type="signal peptide" evidence="1">
    <location>
        <begin position="1"/>
        <end position="40"/>
    </location>
</feature>
<dbReference type="EMBL" id="QUOV01000001">
    <property type="protein sequence ID" value="REL35572.1"/>
    <property type="molecule type" value="Genomic_DNA"/>
</dbReference>
<dbReference type="InterPro" id="IPR050570">
    <property type="entry name" value="Cell_wall_metabolism_enzyme"/>
</dbReference>
<protein>
    <submittedName>
        <fullName evidence="3">M23 family peptidase</fullName>
    </submittedName>
</protein>
<gene>
    <name evidence="3" type="ORF">DXX92_09525</name>
</gene>
<comment type="caution">
    <text evidence="3">The sequence shown here is derived from an EMBL/GenBank/DDBJ whole genome shotgun (WGS) entry which is preliminary data.</text>
</comment>
<evidence type="ECO:0000313" key="3">
    <source>
        <dbReference type="EMBL" id="REL35572.1"/>
    </source>
</evidence>
<proteinExistence type="predicted"/>
<evidence type="ECO:0000259" key="2">
    <source>
        <dbReference type="Pfam" id="PF01551"/>
    </source>
</evidence>
<dbReference type="PANTHER" id="PTHR21666:SF285">
    <property type="entry name" value="M23 FAMILY METALLOPEPTIDASE"/>
    <property type="match status" value="1"/>
</dbReference>
<dbReference type="Gene3D" id="2.70.70.10">
    <property type="entry name" value="Glucose Permease (Domain IIA)"/>
    <property type="match status" value="1"/>
</dbReference>
<name>A0A3E0UII8_9GAMM</name>
<keyword evidence="1" id="KW-0732">Signal</keyword>
<dbReference type="Pfam" id="PF01551">
    <property type="entry name" value="Peptidase_M23"/>
    <property type="match status" value="1"/>
</dbReference>
<organism evidence="3 4">
    <name type="scientific">Thalassotalea euphylliae</name>
    <dbReference type="NCBI Taxonomy" id="1655234"/>
    <lineage>
        <taxon>Bacteria</taxon>
        <taxon>Pseudomonadati</taxon>
        <taxon>Pseudomonadota</taxon>
        <taxon>Gammaproteobacteria</taxon>
        <taxon>Alteromonadales</taxon>
        <taxon>Colwelliaceae</taxon>
        <taxon>Thalassotalea</taxon>
    </lineage>
</organism>
<dbReference type="FunFam" id="2.70.70.10:FF:000019">
    <property type="entry name" value="M23 family peptidase"/>
    <property type="match status" value="1"/>
</dbReference>
<dbReference type="OrthoDB" id="9805070at2"/>
<dbReference type="InterPro" id="IPR016047">
    <property type="entry name" value="M23ase_b-sheet_dom"/>
</dbReference>
<reference evidence="3 4" key="1">
    <citation type="submission" date="2018-08" db="EMBL/GenBank/DDBJ databases">
        <title>Thalassotalea euphylliae genome.</title>
        <authorList>
            <person name="Summers S."/>
            <person name="Rice S.A."/>
            <person name="Freckelton M.L."/>
            <person name="Nedved B.T."/>
            <person name="Hadfield M.G."/>
        </authorList>
    </citation>
    <scope>NUCLEOTIDE SEQUENCE [LARGE SCALE GENOMIC DNA]</scope>
    <source>
        <strain evidence="3 4">H2</strain>
    </source>
</reference>
<dbReference type="GO" id="GO:0004222">
    <property type="term" value="F:metalloendopeptidase activity"/>
    <property type="evidence" value="ECO:0007669"/>
    <property type="project" value="TreeGrafter"/>
</dbReference>
<dbReference type="Proteomes" id="UP000256999">
    <property type="component" value="Unassembled WGS sequence"/>
</dbReference>
<dbReference type="CDD" id="cd12797">
    <property type="entry name" value="M23_peptidase"/>
    <property type="match status" value="1"/>
</dbReference>
<feature type="domain" description="M23ase beta-sheet core" evidence="2">
    <location>
        <begin position="186"/>
        <end position="281"/>
    </location>
</feature>
<sequence length="291" mass="31365">MKVSVKELSPVFKSFTFSVPFSKSLPLLLATSLVSLSAQAKLTLSGEVIQGGLIVGQATPGAVVKLNDKMLKVSKQGEFAFGFGRDDKARYQLIVTNPDGSTEQKTLTPKTREYKIQRVNGIKKSIMKPNPKAVARAKKDSAQVRAARATDSDLTYFADGFVAPIKGIVTGVYGSQRFYNGEPRTPHYGLDYAGDKGDPVKAPADGVVTLTVPDMFYSGGTMIIDHGHGVSSTFLHLSDSYVKVGDKVKQGDVVAAVGSTGRSTGPHLDWRINWFNVRLDPALALKIQTNN</sequence>